<keyword evidence="2" id="KW-1185">Reference proteome</keyword>
<dbReference type="EMBL" id="RCBY01000143">
    <property type="protein sequence ID" value="RQH33484.1"/>
    <property type="molecule type" value="Genomic_DNA"/>
</dbReference>
<evidence type="ECO:0000313" key="2">
    <source>
        <dbReference type="Proteomes" id="UP000269154"/>
    </source>
</evidence>
<evidence type="ECO:0000313" key="1">
    <source>
        <dbReference type="EMBL" id="RQH33484.1"/>
    </source>
</evidence>
<dbReference type="InterPro" id="IPR012334">
    <property type="entry name" value="Pectin_lyas_fold"/>
</dbReference>
<accession>A0A3N6R4I0</accession>
<protein>
    <submittedName>
        <fullName evidence="1">S-layer family protein</fullName>
    </submittedName>
</protein>
<dbReference type="Proteomes" id="UP000269154">
    <property type="component" value="Unassembled WGS sequence"/>
</dbReference>
<comment type="caution">
    <text evidence="1">The sequence shown here is derived from an EMBL/GenBank/DDBJ whole genome shotgun (WGS) entry which is preliminary data.</text>
</comment>
<dbReference type="SUPFAM" id="SSF51126">
    <property type="entry name" value="Pectin lyase-like"/>
    <property type="match status" value="1"/>
</dbReference>
<organism evidence="1 2">
    <name type="scientific">Okeania hirsuta</name>
    <dbReference type="NCBI Taxonomy" id="1458930"/>
    <lineage>
        <taxon>Bacteria</taxon>
        <taxon>Bacillati</taxon>
        <taxon>Cyanobacteriota</taxon>
        <taxon>Cyanophyceae</taxon>
        <taxon>Oscillatoriophycideae</taxon>
        <taxon>Oscillatoriales</taxon>
        <taxon>Microcoleaceae</taxon>
        <taxon>Okeania</taxon>
    </lineage>
</organism>
<dbReference type="Gene3D" id="2.160.20.10">
    <property type="entry name" value="Single-stranded right-handed beta-helix, Pectin lyase-like"/>
    <property type="match status" value="1"/>
</dbReference>
<gene>
    <name evidence="1" type="ORF">D5R40_21495</name>
</gene>
<dbReference type="OrthoDB" id="502085at2"/>
<dbReference type="InterPro" id="IPR011050">
    <property type="entry name" value="Pectin_lyase_fold/virulence"/>
</dbReference>
<name>A0A3N6R4I0_9CYAN</name>
<dbReference type="RefSeq" id="WP_124142926.1">
    <property type="nucleotide sequence ID" value="NZ_CAWOKI010000168.1"/>
</dbReference>
<sequence length="202" mass="20790">MQEGAVGNGGTITVNTENLRLQDGAQINARSRGGGDAGNITISAKDTEIIGKSPNGIWLSGLTAEATDEGTGAGGTLIINAENFNIRDEAEITVSSQTQEPAGNLEINSNNILIENQASLNAKTTGGQGSITIKNNKDFILRHNSNISTNATGEATGGNININTENLVALENSDISANAQAAFGGTINITAAGIFGTEFRPF</sequence>
<dbReference type="AlphaFoldDB" id="A0A3N6R4I0"/>
<reference evidence="1 2" key="1">
    <citation type="journal article" date="2018" name="ACS Chem. Biol.">
        <title>Ketoreductase domain dysfunction expands chemodiversity: malyngamide biosynthesis in the cyanobacterium Okeania hirsuta.</title>
        <authorList>
            <person name="Moss N.A."/>
            <person name="Leao T."/>
            <person name="Rankin M."/>
            <person name="McCullough T.M."/>
            <person name="Qu P."/>
            <person name="Korobeynikov A."/>
            <person name="Smith J.L."/>
            <person name="Gerwick L."/>
            <person name="Gerwick W.H."/>
        </authorList>
    </citation>
    <scope>NUCLEOTIDE SEQUENCE [LARGE SCALE GENOMIC DNA]</scope>
    <source>
        <strain evidence="1 2">PAB10Feb10-1</strain>
    </source>
</reference>
<proteinExistence type="predicted"/>